<reference evidence="4 5" key="1">
    <citation type="submission" date="2021-03" db="EMBL/GenBank/DDBJ databases">
        <title>Metabolic Capacity of the Antarctic Cyanobacterium Phormidium pseudopriestleyi that Sustains Oxygenic Photosynthesis in the Presence of Hydrogen Sulfide.</title>
        <authorList>
            <person name="Lumian J.E."/>
            <person name="Jungblut A.D."/>
            <person name="Dillon M.L."/>
            <person name="Hawes I."/>
            <person name="Doran P.T."/>
            <person name="Mackey T.J."/>
            <person name="Dick G.J."/>
            <person name="Grettenberger C.L."/>
            <person name="Sumner D.Y."/>
        </authorList>
    </citation>
    <scope>NUCLEOTIDE SEQUENCE [LARGE SCALE GENOMIC DNA]</scope>
    <source>
        <strain evidence="4 5">FRX01</strain>
    </source>
</reference>
<gene>
    <name evidence="4" type="ORF">J0895_13750</name>
</gene>
<dbReference type="Proteomes" id="UP000664844">
    <property type="component" value="Unassembled WGS sequence"/>
</dbReference>
<evidence type="ECO:0000313" key="4">
    <source>
        <dbReference type="EMBL" id="MBO0350157.1"/>
    </source>
</evidence>
<dbReference type="PROSITE" id="PS51194">
    <property type="entry name" value="HELICASE_CTER"/>
    <property type="match status" value="1"/>
</dbReference>
<evidence type="ECO:0000313" key="5">
    <source>
        <dbReference type="Proteomes" id="UP000664844"/>
    </source>
</evidence>
<dbReference type="Gene3D" id="3.40.50.300">
    <property type="entry name" value="P-loop containing nucleotide triphosphate hydrolases"/>
    <property type="match status" value="1"/>
</dbReference>
<dbReference type="EMBL" id="JAFLQW010000365">
    <property type="protein sequence ID" value="MBO0350157.1"/>
    <property type="molecule type" value="Genomic_DNA"/>
</dbReference>
<dbReference type="RefSeq" id="WP_277989840.1">
    <property type="nucleotide sequence ID" value="NZ_JAFLQW010000365.1"/>
</dbReference>
<organism evidence="4 5">
    <name type="scientific">Phormidium pseudopriestleyi FRX01</name>
    <dbReference type="NCBI Taxonomy" id="1759528"/>
    <lineage>
        <taxon>Bacteria</taxon>
        <taxon>Bacillati</taxon>
        <taxon>Cyanobacteriota</taxon>
        <taxon>Cyanophyceae</taxon>
        <taxon>Oscillatoriophycideae</taxon>
        <taxon>Oscillatoriales</taxon>
        <taxon>Oscillatoriaceae</taxon>
        <taxon>Phormidium</taxon>
    </lineage>
</organism>
<dbReference type="InterPro" id="IPR045562">
    <property type="entry name" value="RecG_dom3_C"/>
</dbReference>
<dbReference type="InterPro" id="IPR027417">
    <property type="entry name" value="P-loop_NTPase"/>
</dbReference>
<name>A0ABS3FUX6_9CYAN</name>
<dbReference type="PANTHER" id="PTHR47964:SF1">
    <property type="entry name" value="ATP-DEPENDENT DNA HELICASE HOMOLOG RECG, CHLOROPLASTIC"/>
    <property type="match status" value="1"/>
</dbReference>
<dbReference type="InterPro" id="IPR001650">
    <property type="entry name" value="Helicase_C-like"/>
</dbReference>
<dbReference type="GO" id="GO:0004386">
    <property type="term" value="F:helicase activity"/>
    <property type="evidence" value="ECO:0007669"/>
    <property type="project" value="UniProtKB-KW"/>
</dbReference>
<evidence type="ECO:0000259" key="3">
    <source>
        <dbReference type="PROSITE" id="PS51194"/>
    </source>
</evidence>
<dbReference type="InterPro" id="IPR047112">
    <property type="entry name" value="RecG/Mfd"/>
</dbReference>
<protein>
    <submittedName>
        <fullName evidence="4">DNA helicase RecG</fullName>
    </submittedName>
</protein>
<keyword evidence="2 4" id="KW-0547">Nucleotide-binding</keyword>
<proteinExistence type="predicted"/>
<keyword evidence="1" id="KW-0378">Hydrolase</keyword>
<sequence length="161" mass="17919">FRDGQTQILVSTTVVEVGVDVPNASVMLIENAERFGLSQLHQLRGRVGRGAEKSYCILMTHPKATADARQRLNVMEQSQDGFLIAEMDMRLRGPGEVMGMRQSGVPDFVLASLVEDKEILILARDAAEKVIKKDPTLERWPVLKSELDKRYQKLLGGAILT</sequence>
<keyword evidence="5" id="KW-1185">Reference proteome</keyword>
<dbReference type="Pfam" id="PF19833">
    <property type="entry name" value="RecG_dom3_C"/>
    <property type="match status" value="1"/>
</dbReference>
<feature type="domain" description="Helicase C-terminal" evidence="3">
    <location>
        <begin position="1"/>
        <end position="95"/>
    </location>
</feature>
<keyword evidence="2 4" id="KW-0067">ATP-binding</keyword>
<comment type="caution">
    <text evidence="4">The sequence shown here is derived from an EMBL/GenBank/DDBJ whole genome shotgun (WGS) entry which is preliminary data.</text>
</comment>
<dbReference type="SUPFAM" id="SSF52540">
    <property type="entry name" value="P-loop containing nucleoside triphosphate hydrolases"/>
    <property type="match status" value="1"/>
</dbReference>
<accession>A0ABS3FUX6</accession>
<evidence type="ECO:0000256" key="1">
    <source>
        <dbReference type="ARBA" id="ARBA00022801"/>
    </source>
</evidence>
<keyword evidence="2 4" id="KW-0347">Helicase</keyword>
<dbReference type="Pfam" id="PF00271">
    <property type="entry name" value="Helicase_C"/>
    <property type="match status" value="1"/>
</dbReference>
<evidence type="ECO:0000256" key="2">
    <source>
        <dbReference type="ARBA" id="ARBA00022806"/>
    </source>
</evidence>
<dbReference type="PANTHER" id="PTHR47964">
    <property type="entry name" value="ATP-DEPENDENT DNA HELICASE HOMOLOG RECG, CHLOROPLASTIC"/>
    <property type="match status" value="1"/>
</dbReference>
<feature type="non-terminal residue" evidence="4">
    <location>
        <position position="1"/>
    </location>
</feature>